<dbReference type="EMBL" id="JAAIUW010000006">
    <property type="protein sequence ID" value="KAF7825691.1"/>
    <property type="molecule type" value="Genomic_DNA"/>
</dbReference>
<keyword evidence="6" id="KW-1185">Reference proteome</keyword>
<evidence type="ECO:0000256" key="3">
    <source>
        <dbReference type="ARBA" id="ARBA00023239"/>
    </source>
</evidence>
<sequence>MPQTKSSVFSIKSTYVLPTTHRHEYSKTPTSSSTIQIIVPPNQNNNNVRRSANYQPSTWRYEDIQSLTTQYGEESYVEEREGLKEEVRMMISKMEDNERLQLELIDALQKLGVASHFMVEISGILQNVYTNNQNQNDLYATALQFRLLRQHGYHVSSEIFRRFQDDEGEFNNTQELWKDIEGMVELYEASFHGMEGESILDEATHFCSNLLKEYVDEKKKKEMKNERSVELVSQALEIPLHWRVPRLESIWYIQFYQKEDQKKSAIITPALLQLAKLDFNIVQATHQQDLKHISR</sequence>
<evidence type="ECO:0000259" key="4">
    <source>
        <dbReference type="Pfam" id="PF01397"/>
    </source>
</evidence>
<dbReference type="FunFam" id="1.50.10.130:FF:000001">
    <property type="entry name" value="Isoprene synthase, chloroplastic"/>
    <property type="match status" value="1"/>
</dbReference>
<feature type="domain" description="Terpene synthase N-terminal" evidence="4">
    <location>
        <begin position="61"/>
        <end position="236"/>
    </location>
</feature>
<accession>A0A834TRN7</accession>
<dbReference type="InterPro" id="IPR001906">
    <property type="entry name" value="Terpene_synth_N"/>
</dbReference>
<dbReference type="Pfam" id="PF01397">
    <property type="entry name" value="Terpene_synth"/>
    <property type="match status" value="1"/>
</dbReference>
<evidence type="ECO:0000313" key="5">
    <source>
        <dbReference type="EMBL" id="KAF7825691.1"/>
    </source>
</evidence>
<name>A0A834TRN7_9FABA</name>
<dbReference type="GO" id="GO:0016114">
    <property type="term" value="P:terpenoid biosynthetic process"/>
    <property type="evidence" value="ECO:0007669"/>
    <property type="project" value="InterPro"/>
</dbReference>
<dbReference type="PANTHER" id="PTHR31225:SF9">
    <property type="entry name" value="TERPENE SYNTHASE 10"/>
    <property type="match status" value="1"/>
</dbReference>
<dbReference type="Gene3D" id="1.50.10.130">
    <property type="entry name" value="Terpene synthase, N-terminal domain"/>
    <property type="match status" value="1"/>
</dbReference>
<keyword evidence="2" id="KW-0460">Magnesium</keyword>
<dbReference type="Proteomes" id="UP000634136">
    <property type="component" value="Unassembled WGS sequence"/>
</dbReference>
<organism evidence="5 6">
    <name type="scientific">Senna tora</name>
    <dbReference type="NCBI Taxonomy" id="362788"/>
    <lineage>
        <taxon>Eukaryota</taxon>
        <taxon>Viridiplantae</taxon>
        <taxon>Streptophyta</taxon>
        <taxon>Embryophyta</taxon>
        <taxon>Tracheophyta</taxon>
        <taxon>Spermatophyta</taxon>
        <taxon>Magnoliopsida</taxon>
        <taxon>eudicotyledons</taxon>
        <taxon>Gunneridae</taxon>
        <taxon>Pentapetalae</taxon>
        <taxon>rosids</taxon>
        <taxon>fabids</taxon>
        <taxon>Fabales</taxon>
        <taxon>Fabaceae</taxon>
        <taxon>Caesalpinioideae</taxon>
        <taxon>Cassia clade</taxon>
        <taxon>Senna</taxon>
    </lineage>
</organism>
<evidence type="ECO:0000256" key="1">
    <source>
        <dbReference type="ARBA" id="ARBA00001946"/>
    </source>
</evidence>
<dbReference type="SUPFAM" id="SSF48576">
    <property type="entry name" value="Terpenoid synthases"/>
    <property type="match status" value="1"/>
</dbReference>
<gene>
    <name evidence="5" type="ORF">G2W53_016855</name>
</gene>
<dbReference type="GO" id="GO:0010333">
    <property type="term" value="F:terpene synthase activity"/>
    <property type="evidence" value="ECO:0007669"/>
    <property type="project" value="InterPro"/>
</dbReference>
<evidence type="ECO:0000313" key="6">
    <source>
        <dbReference type="Proteomes" id="UP000634136"/>
    </source>
</evidence>
<dbReference type="PANTHER" id="PTHR31225">
    <property type="entry name" value="OS04G0344100 PROTEIN-RELATED"/>
    <property type="match status" value="1"/>
</dbReference>
<dbReference type="InterPro" id="IPR008930">
    <property type="entry name" value="Terpenoid_cyclase/PrenylTrfase"/>
</dbReference>
<evidence type="ECO:0000256" key="2">
    <source>
        <dbReference type="ARBA" id="ARBA00022842"/>
    </source>
</evidence>
<comment type="cofactor">
    <cofactor evidence="1">
        <name>Mg(2+)</name>
        <dbReference type="ChEBI" id="CHEBI:18420"/>
    </cofactor>
</comment>
<dbReference type="OrthoDB" id="1429779at2759"/>
<dbReference type="InterPro" id="IPR050148">
    <property type="entry name" value="Terpene_synthase-like"/>
</dbReference>
<dbReference type="InterPro" id="IPR008949">
    <property type="entry name" value="Isoprenoid_synthase_dom_sf"/>
</dbReference>
<dbReference type="InterPro" id="IPR036965">
    <property type="entry name" value="Terpene_synth_N_sf"/>
</dbReference>
<keyword evidence="3" id="KW-0456">Lyase</keyword>
<proteinExistence type="predicted"/>
<dbReference type="AlphaFoldDB" id="A0A834TRN7"/>
<dbReference type="SUPFAM" id="SSF48239">
    <property type="entry name" value="Terpenoid cyclases/Protein prenyltransferases"/>
    <property type="match status" value="1"/>
</dbReference>
<protein>
    <submittedName>
        <fullName evidence="5">Terpene synthase 10-like</fullName>
    </submittedName>
</protein>
<reference evidence="5" key="1">
    <citation type="submission" date="2020-09" db="EMBL/GenBank/DDBJ databases">
        <title>Genome-Enabled Discovery of Anthraquinone Biosynthesis in Senna tora.</title>
        <authorList>
            <person name="Kang S.-H."/>
            <person name="Pandey R.P."/>
            <person name="Lee C.-M."/>
            <person name="Sim J.-S."/>
            <person name="Jeong J.-T."/>
            <person name="Choi B.-S."/>
            <person name="Jung M."/>
            <person name="Ginzburg D."/>
            <person name="Zhao K."/>
            <person name="Won S.Y."/>
            <person name="Oh T.-J."/>
            <person name="Yu Y."/>
            <person name="Kim N.-H."/>
            <person name="Lee O.R."/>
            <person name="Lee T.-H."/>
            <person name="Bashyal P."/>
            <person name="Kim T.-S."/>
            <person name="Lee W.-H."/>
            <person name="Kawkins C."/>
            <person name="Kim C.-K."/>
            <person name="Kim J.S."/>
            <person name="Ahn B.O."/>
            <person name="Rhee S.Y."/>
            <person name="Sohng J.K."/>
        </authorList>
    </citation>
    <scope>NUCLEOTIDE SEQUENCE</scope>
    <source>
        <tissue evidence="5">Leaf</tissue>
    </source>
</reference>
<comment type="caution">
    <text evidence="5">The sequence shown here is derived from an EMBL/GenBank/DDBJ whole genome shotgun (WGS) entry which is preliminary data.</text>
</comment>